<proteinExistence type="predicted"/>
<dbReference type="Gene3D" id="3.30.420.10">
    <property type="entry name" value="Ribonuclease H-like superfamily/Ribonuclease H"/>
    <property type="match status" value="1"/>
</dbReference>
<evidence type="ECO:0000259" key="1">
    <source>
        <dbReference type="SMART" id="SM00479"/>
    </source>
</evidence>
<dbReference type="Pfam" id="PF00929">
    <property type="entry name" value="RNase_T"/>
    <property type="match status" value="1"/>
</dbReference>
<protein>
    <submittedName>
        <fullName evidence="2">Putative enzyme, similar to DNA-directed DNA polymerase PolC and exonuclease RNase T</fullName>
    </submittedName>
</protein>
<dbReference type="PANTHER" id="PTHR30231:SF41">
    <property type="entry name" value="DNA POLYMERASE III SUBUNIT EPSILON"/>
    <property type="match status" value="1"/>
</dbReference>
<keyword evidence="2" id="KW-0269">Exonuclease</keyword>
<feature type="domain" description="Exonuclease" evidence="1">
    <location>
        <begin position="2"/>
        <end position="186"/>
    </location>
</feature>
<name>A0A0S4XMJ5_9BACT</name>
<dbReference type="AlphaFoldDB" id="A0A0S4XMJ5"/>
<dbReference type="InterPro" id="IPR036397">
    <property type="entry name" value="RNaseH_sf"/>
</dbReference>
<sequence length="255" mass="29813">MKIAYIDTETTGLSPEKHGIVQLACLIVEDHKIIDEIDILLDPFSYKENCACDDKALEINGRTIEEIEHFPNADDQLEKFLDFLSPYTQEANTLQIAGYNVDFDIKFIKDWFKLSDTTFGDYFNHETLDVLSLVRHAEYFRAIKLERHRLINVCEHYNIFLDAHNALNDIKATLKVHRRLKIELSMWSEDNFQNIISVSLFGYGFEINYIGHNSENGENKDKYELFGGWGKRLNPYITFGINYRLITFVLLLNRK</sequence>
<keyword evidence="2" id="KW-0548">Nucleotidyltransferase</keyword>
<dbReference type="InterPro" id="IPR012337">
    <property type="entry name" value="RNaseH-like_sf"/>
</dbReference>
<dbReference type="GO" id="GO:0005829">
    <property type="term" value="C:cytosol"/>
    <property type="evidence" value="ECO:0007669"/>
    <property type="project" value="TreeGrafter"/>
</dbReference>
<dbReference type="PANTHER" id="PTHR30231">
    <property type="entry name" value="DNA POLYMERASE III SUBUNIT EPSILON"/>
    <property type="match status" value="1"/>
</dbReference>
<dbReference type="SUPFAM" id="SSF53098">
    <property type="entry name" value="Ribonuclease H-like"/>
    <property type="match status" value="1"/>
</dbReference>
<reference evidence="2" key="1">
    <citation type="submission" date="2015-11" db="EMBL/GenBank/DDBJ databases">
        <authorList>
            <person name="Zhang Y."/>
            <person name="Guo Z."/>
        </authorList>
    </citation>
    <scope>NUCLEOTIDE SEQUENCE</scope>
    <source>
        <strain evidence="2">BN30871</strain>
    </source>
</reference>
<dbReference type="SMART" id="SM00479">
    <property type="entry name" value="EXOIII"/>
    <property type="match status" value="1"/>
</dbReference>
<dbReference type="CDD" id="cd06127">
    <property type="entry name" value="DEDDh"/>
    <property type="match status" value="1"/>
</dbReference>
<gene>
    <name evidence="2" type="ORF">BN3087_220029</name>
</gene>
<dbReference type="EMBL" id="FAXN01000021">
    <property type="protein sequence ID" value="CUV65212.1"/>
    <property type="molecule type" value="Genomic_DNA"/>
</dbReference>
<accession>A0A0S4XMJ5</accession>
<keyword evidence="2" id="KW-0239">DNA-directed DNA polymerase</keyword>
<keyword evidence="2" id="KW-0808">Transferase</keyword>
<evidence type="ECO:0000313" key="2">
    <source>
        <dbReference type="EMBL" id="CUV65212.1"/>
    </source>
</evidence>
<dbReference type="InterPro" id="IPR013520">
    <property type="entry name" value="Ribonucl_H"/>
</dbReference>
<keyword evidence="2" id="KW-0378">Hydrolase</keyword>
<organism evidence="2">
    <name type="scientific">Sulfurovum sp. enrichment culture clone C5</name>
    <dbReference type="NCBI Taxonomy" id="497650"/>
    <lineage>
        <taxon>Bacteria</taxon>
        <taxon>Pseudomonadati</taxon>
        <taxon>Campylobacterota</taxon>
        <taxon>Epsilonproteobacteria</taxon>
        <taxon>Campylobacterales</taxon>
        <taxon>Sulfurovaceae</taxon>
        <taxon>Sulfurovum</taxon>
        <taxon>environmental samples</taxon>
    </lineage>
</organism>
<dbReference type="GO" id="GO:0003676">
    <property type="term" value="F:nucleic acid binding"/>
    <property type="evidence" value="ECO:0007669"/>
    <property type="project" value="InterPro"/>
</dbReference>
<dbReference type="GO" id="GO:0008408">
    <property type="term" value="F:3'-5' exonuclease activity"/>
    <property type="evidence" value="ECO:0007669"/>
    <property type="project" value="TreeGrafter"/>
</dbReference>
<keyword evidence="2" id="KW-0540">Nuclease</keyword>
<dbReference type="GO" id="GO:0003887">
    <property type="term" value="F:DNA-directed DNA polymerase activity"/>
    <property type="evidence" value="ECO:0007669"/>
    <property type="project" value="UniProtKB-KW"/>
</dbReference>
<dbReference type="GO" id="GO:0045004">
    <property type="term" value="P:DNA replication proofreading"/>
    <property type="evidence" value="ECO:0007669"/>
    <property type="project" value="TreeGrafter"/>
</dbReference>